<dbReference type="Proteomes" id="UP000288805">
    <property type="component" value="Unassembled WGS sequence"/>
</dbReference>
<gene>
    <name evidence="3" type="primary">VvCHDh000631_6</name>
    <name evidence="3" type="ORF">CK203_085192</name>
</gene>
<dbReference type="GO" id="GO:0006629">
    <property type="term" value="P:lipid metabolic process"/>
    <property type="evidence" value="ECO:0007669"/>
    <property type="project" value="InterPro"/>
</dbReference>
<organism evidence="3 4">
    <name type="scientific">Vitis vinifera</name>
    <name type="common">Grape</name>
    <dbReference type="NCBI Taxonomy" id="29760"/>
    <lineage>
        <taxon>Eukaryota</taxon>
        <taxon>Viridiplantae</taxon>
        <taxon>Streptophyta</taxon>
        <taxon>Embryophyta</taxon>
        <taxon>Tracheophyta</taxon>
        <taxon>Spermatophyta</taxon>
        <taxon>Magnoliopsida</taxon>
        <taxon>eudicotyledons</taxon>
        <taxon>Gunneridae</taxon>
        <taxon>Pentapetalae</taxon>
        <taxon>rosids</taxon>
        <taxon>Vitales</taxon>
        <taxon>Vitaceae</taxon>
        <taxon>Viteae</taxon>
        <taxon>Vitis</taxon>
    </lineage>
</organism>
<evidence type="ECO:0000256" key="1">
    <source>
        <dbReference type="ARBA" id="ARBA00022801"/>
    </source>
</evidence>
<dbReference type="InterPro" id="IPR002921">
    <property type="entry name" value="Fungal_lipase-type"/>
</dbReference>
<keyword evidence="1" id="KW-0378">Hydrolase</keyword>
<comment type="caution">
    <text evidence="3">The sequence shown here is derived from an EMBL/GenBank/DDBJ whole genome shotgun (WGS) entry which is preliminary data.</text>
</comment>
<name>A0A438E0M4_VITVI</name>
<proteinExistence type="predicted"/>
<sequence length="185" mass="20704">MAPELEDFDRTGPKQLAVVDWRNNHDCRAVAARLVRKHTSQNAIARNPKIPMFGFPLAVLFTFEHTDPNNLPECAPKCVIAFRGTILKPSSAEQDMKLNIKLLTAELRKDNSRFKPALDAVKEVVQEAEPANIWLAGHSLGSAIAMLVGKSMAEEQGKYLKTFLFNPPFLRLPSQGISTVHVWRM</sequence>
<dbReference type="PANTHER" id="PTHR31479">
    <property type="entry name" value="ALPHA/BETA-HYDROLASES SUPERFAMILY PROTEIN"/>
    <property type="match status" value="1"/>
</dbReference>
<dbReference type="PANTHER" id="PTHR31479:SF2">
    <property type="entry name" value="ALPHA_BETA-HYDROLASES SUPERFAMILY PROTEIN"/>
    <property type="match status" value="1"/>
</dbReference>
<dbReference type="AlphaFoldDB" id="A0A438E0M4"/>
<accession>A0A438E0M4</accession>
<feature type="domain" description="Fungal lipase-type" evidence="2">
    <location>
        <begin position="113"/>
        <end position="156"/>
    </location>
</feature>
<dbReference type="SUPFAM" id="SSF53474">
    <property type="entry name" value="alpha/beta-Hydrolases"/>
    <property type="match status" value="1"/>
</dbReference>
<dbReference type="EMBL" id="QGNW01001442">
    <property type="protein sequence ID" value="RVW41253.1"/>
    <property type="molecule type" value="Genomic_DNA"/>
</dbReference>
<dbReference type="GO" id="GO:0016787">
    <property type="term" value="F:hydrolase activity"/>
    <property type="evidence" value="ECO:0007669"/>
    <property type="project" value="UniProtKB-KW"/>
</dbReference>
<dbReference type="InterPro" id="IPR029058">
    <property type="entry name" value="AB_hydrolase_fold"/>
</dbReference>
<evidence type="ECO:0000313" key="4">
    <source>
        <dbReference type="Proteomes" id="UP000288805"/>
    </source>
</evidence>
<evidence type="ECO:0000259" key="2">
    <source>
        <dbReference type="Pfam" id="PF01764"/>
    </source>
</evidence>
<protein>
    <submittedName>
        <fullName evidence="3">GDSL esterase/lipase</fullName>
    </submittedName>
</protein>
<evidence type="ECO:0000313" key="3">
    <source>
        <dbReference type="EMBL" id="RVW41253.1"/>
    </source>
</evidence>
<dbReference type="Gene3D" id="3.40.50.1820">
    <property type="entry name" value="alpha/beta hydrolase"/>
    <property type="match status" value="1"/>
</dbReference>
<reference evidence="3 4" key="1">
    <citation type="journal article" date="2018" name="PLoS Genet.">
        <title>Population sequencing reveals clonal diversity and ancestral inbreeding in the grapevine cultivar Chardonnay.</title>
        <authorList>
            <person name="Roach M.J."/>
            <person name="Johnson D.L."/>
            <person name="Bohlmann J."/>
            <person name="van Vuuren H.J."/>
            <person name="Jones S.J."/>
            <person name="Pretorius I.S."/>
            <person name="Schmidt S.A."/>
            <person name="Borneman A.R."/>
        </authorList>
    </citation>
    <scope>NUCLEOTIDE SEQUENCE [LARGE SCALE GENOMIC DNA]</scope>
    <source>
        <strain evidence="4">cv. Chardonnay</strain>
        <tissue evidence="3">Leaf</tissue>
    </source>
</reference>
<dbReference type="Pfam" id="PF01764">
    <property type="entry name" value="Lipase_3"/>
    <property type="match status" value="1"/>
</dbReference>